<proteinExistence type="predicted"/>
<feature type="transmembrane region" description="Helical" evidence="8">
    <location>
        <begin position="123"/>
        <end position="142"/>
    </location>
</feature>
<feature type="transmembrane region" description="Helical" evidence="8">
    <location>
        <begin position="190"/>
        <end position="211"/>
    </location>
</feature>
<comment type="caution">
    <text evidence="10">The sequence shown here is derived from an EMBL/GenBank/DDBJ whole genome shotgun (WGS) entry which is preliminary data.</text>
</comment>
<gene>
    <name evidence="10" type="ORF">Bequi_02065</name>
</gene>
<dbReference type="Gene3D" id="1.20.1250.20">
    <property type="entry name" value="MFS general substrate transporter like domains"/>
    <property type="match status" value="2"/>
</dbReference>
<feature type="domain" description="Major facilitator superfamily (MFS) profile" evidence="9">
    <location>
        <begin position="25"/>
        <end position="454"/>
    </location>
</feature>
<dbReference type="InterPro" id="IPR020846">
    <property type="entry name" value="MFS_dom"/>
</dbReference>
<comment type="subcellular location">
    <subcellularLocation>
        <location evidence="1">Cell membrane</location>
        <topology evidence="1">Multi-pass membrane protein</topology>
    </subcellularLocation>
</comment>
<keyword evidence="4 8" id="KW-0812">Transmembrane</keyword>
<feature type="transmembrane region" description="Helical" evidence="8">
    <location>
        <begin position="330"/>
        <end position="354"/>
    </location>
</feature>
<dbReference type="InterPro" id="IPR050171">
    <property type="entry name" value="MFS_Transporters"/>
</dbReference>
<evidence type="ECO:0000256" key="6">
    <source>
        <dbReference type="ARBA" id="ARBA00023136"/>
    </source>
</evidence>
<feature type="transmembrane region" description="Helical" evidence="8">
    <location>
        <begin position="430"/>
        <end position="450"/>
    </location>
</feature>
<keyword evidence="5 8" id="KW-1133">Transmembrane helix</keyword>
<feature type="transmembrane region" description="Helical" evidence="8">
    <location>
        <begin position="401"/>
        <end position="424"/>
    </location>
</feature>
<feature type="region of interest" description="Disordered" evidence="7">
    <location>
        <begin position="220"/>
        <end position="240"/>
    </location>
</feature>
<evidence type="ECO:0000256" key="2">
    <source>
        <dbReference type="ARBA" id="ARBA00022448"/>
    </source>
</evidence>
<dbReference type="PROSITE" id="PS50850">
    <property type="entry name" value="MFS"/>
    <property type="match status" value="1"/>
</dbReference>
<accession>A0ABT0QX35</accession>
<dbReference type="RefSeq" id="WP_249736341.1">
    <property type="nucleotide sequence ID" value="NZ_JAKNCJ010000001.1"/>
</dbReference>
<evidence type="ECO:0000313" key="10">
    <source>
        <dbReference type="EMBL" id="MCL6422186.1"/>
    </source>
</evidence>
<feature type="transmembrane region" description="Helical" evidence="8">
    <location>
        <begin position="58"/>
        <end position="79"/>
    </location>
</feature>
<dbReference type="InterPro" id="IPR011701">
    <property type="entry name" value="MFS"/>
</dbReference>
<keyword evidence="2" id="KW-0813">Transport</keyword>
<evidence type="ECO:0000256" key="5">
    <source>
        <dbReference type="ARBA" id="ARBA00022989"/>
    </source>
</evidence>
<feature type="transmembrane region" description="Helical" evidence="8">
    <location>
        <begin position="91"/>
        <end position="111"/>
    </location>
</feature>
<keyword evidence="6 8" id="KW-0472">Membrane</keyword>
<dbReference type="EMBL" id="JAKNCJ010000001">
    <property type="protein sequence ID" value="MCL6422186.1"/>
    <property type="molecule type" value="Genomic_DNA"/>
</dbReference>
<feature type="transmembrane region" description="Helical" evidence="8">
    <location>
        <begin position="263"/>
        <end position="282"/>
    </location>
</feature>
<evidence type="ECO:0000313" key="11">
    <source>
        <dbReference type="Proteomes" id="UP001203761"/>
    </source>
</evidence>
<dbReference type="InterPro" id="IPR036259">
    <property type="entry name" value="MFS_trans_sf"/>
</dbReference>
<feature type="transmembrane region" description="Helical" evidence="8">
    <location>
        <begin position="302"/>
        <end position="323"/>
    </location>
</feature>
<sequence>MSPAPPPVPSVGAEGPELRAVLRSLVPSVYAPTFLEWAGMCALLPVITLMALDLGFSVPAAAALTLIFGVGAVIGPIPSGWLMRAIGARRALVITGIIMAAANVAAMLVIGPGLEGAPSALHRWALVALLVVVSACSQVWGLGRQSYLGTALPPTMRARGMTLFGGTLRMGDVLGPLLGAAVMAAGHEAWVFGLFAVLTGLATALVGLFMVPGEQAPAPNAPAPTVPALPEEPPTAPAPVEHAAPASAALPRSTARTALAKGVLRRMLVVGTGIVPVMMARVNRPVIVPLLGAGLGLDATTISLIIGISALADIAMVIPAGILMDRYGRAAVAVPCSLILGAGFVLLGIVGWTARDATGTAAFLAVLLPSLVIALGNGLGAGILMTLGIDLSPVHGRTTYLAWWNTMLGVGRMVAPLLLAGIALVAPVPAAAVASGALCLVGGAWLARVLPRHTPTGTRRPRPHAGA</sequence>
<dbReference type="Proteomes" id="UP001203761">
    <property type="component" value="Unassembled WGS sequence"/>
</dbReference>
<keyword evidence="11" id="KW-1185">Reference proteome</keyword>
<feature type="transmembrane region" description="Helical" evidence="8">
    <location>
        <begin position="360"/>
        <end position="389"/>
    </location>
</feature>
<evidence type="ECO:0000259" key="9">
    <source>
        <dbReference type="PROSITE" id="PS50850"/>
    </source>
</evidence>
<reference evidence="10" key="1">
    <citation type="submission" date="2022-02" db="EMBL/GenBank/DDBJ databases">
        <authorList>
            <person name="Lee M."/>
            <person name="Kim S.-J."/>
            <person name="Jung M.-Y."/>
        </authorList>
    </citation>
    <scope>NUCLEOTIDE SEQUENCE</scope>
    <source>
        <strain evidence="10">JHP9</strain>
    </source>
</reference>
<name>A0ABT0QX35_9MICO</name>
<evidence type="ECO:0000256" key="3">
    <source>
        <dbReference type="ARBA" id="ARBA00022475"/>
    </source>
</evidence>
<keyword evidence="3" id="KW-1003">Cell membrane</keyword>
<evidence type="ECO:0000256" key="1">
    <source>
        <dbReference type="ARBA" id="ARBA00004651"/>
    </source>
</evidence>
<dbReference type="SUPFAM" id="SSF103473">
    <property type="entry name" value="MFS general substrate transporter"/>
    <property type="match status" value="1"/>
</dbReference>
<feature type="compositionally biased region" description="Pro residues" evidence="7">
    <location>
        <begin position="220"/>
        <end position="237"/>
    </location>
</feature>
<dbReference type="PANTHER" id="PTHR23517">
    <property type="entry name" value="RESISTANCE PROTEIN MDTM, PUTATIVE-RELATED-RELATED"/>
    <property type="match status" value="1"/>
</dbReference>
<protein>
    <submittedName>
        <fullName evidence="10">MFS transporter</fullName>
    </submittedName>
</protein>
<evidence type="ECO:0000256" key="4">
    <source>
        <dbReference type="ARBA" id="ARBA00022692"/>
    </source>
</evidence>
<dbReference type="Pfam" id="PF07690">
    <property type="entry name" value="MFS_1"/>
    <property type="match status" value="2"/>
</dbReference>
<feature type="transmembrane region" description="Helical" evidence="8">
    <location>
        <begin position="163"/>
        <end position="184"/>
    </location>
</feature>
<evidence type="ECO:0000256" key="7">
    <source>
        <dbReference type="SAM" id="MobiDB-lite"/>
    </source>
</evidence>
<organism evidence="10 11">
    <name type="scientific">Brachybacterium equifaecis</name>
    <dbReference type="NCBI Taxonomy" id="2910770"/>
    <lineage>
        <taxon>Bacteria</taxon>
        <taxon>Bacillati</taxon>
        <taxon>Actinomycetota</taxon>
        <taxon>Actinomycetes</taxon>
        <taxon>Micrococcales</taxon>
        <taxon>Dermabacteraceae</taxon>
        <taxon>Brachybacterium</taxon>
    </lineage>
</organism>
<evidence type="ECO:0000256" key="8">
    <source>
        <dbReference type="SAM" id="Phobius"/>
    </source>
</evidence>